<organism evidence="1 2">
    <name type="scientific">Staphylococcus aureus</name>
    <dbReference type="NCBI Taxonomy" id="1280"/>
    <lineage>
        <taxon>Bacteria</taxon>
        <taxon>Bacillati</taxon>
        <taxon>Bacillota</taxon>
        <taxon>Bacilli</taxon>
        <taxon>Bacillales</taxon>
        <taxon>Staphylococcaceae</taxon>
        <taxon>Staphylococcus</taxon>
    </lineage>
</organism>
<feature type="non-terminal residue" evidence="1">
    <location>
        <position position="1"/>
    </location>
</feature>
<dbReference type="EMBL" id="JXIG01000295">
    <property type="protein sequence ID" value="KIU01491.1"/>
    <property type="molecule type" value="Genomic_DNA"/>
</dbReference>
<evidence type="ECO:0000313" key="1">
    <source>
        <dbReference type="EMBL" id="KIU01491.1"/>
    </source>
</evidence>
<dbReference type="AlphaFoldDB" id="A0AA40JPX7"/>
<protein>
    <submittedName>
        <fullName evidence="1">Uncharacterized protein</fullName>
    </submittedName>
</protein>
<comment type="caution">
    <text evidence="1">The sequence shown here is derived from an EMBL/GenBank/DDBJ whole genome shotgun (WGS) entry which is preliminary data.</text>
</comment>
<proteinExistence type="predicted"/>
<reference evidence="1 2" key="1">
    <citation type="submission" date="2015-01" db="EMBL/GenBank/DDBJ databases">
        <title>Characterization of Swiss Staphylococcus aureus strains involved in food poisoning.</title>
        <authorList>
            <person name="Crovadore J."/>
            <person name="Chablais R."/>
            <person name="Tonacini J."/>
            <person name="Schnyder B."/>
            <person name="Lefort F."/>
        </authorList>
    </citation>
    <scope>NUCLEOTIDE SEQUENCE [LARGE SCALE GENOMIC DNA]</scope>
    <source>
        <strain evidence="1 2">SA-120</strain>
    </source>
</reference>
<sequence>GRGDHGIAELGRRRRVAVVDEADDRLDLRDGRPVEAIARGGQPAEVRKLLDLEIGVDREIADRIEHRPAAAGDRDADIAAHRADVARDVARAVQARAEGLARKIVGAARHADAGGHVARRQLEQRAVGEELDIADLGGRLGPV</sequence>
<gene>
    <name evidence="1" type="ORF">QU38_01345</name>
</gene>
<name>A0AA40JPX7_STAAU</name>
<feature type="non-terminal residue" evidence="1">
    <location>
        <position position="143"/>
    </location>
</feature>
<dbReference type="Proteomes" id="UP000032274">
    <property type="component" value="Unassembled WGS sequence"/>
</dbReference>
<accession>A0AA40JPX7</accession>
<evidence type="ECO:0000313" key="2">
    <source>
        <dbReference type="Proteomes" id="UP000032274"/>
    </source>
</evidence>